<dbReference type="PANTHER" id="PTHR37984:SF5">
    <property type="entry name" value="PROTEIN NYNRIN-LIKE"/>
    <property type="match status" value="1"/>
</dbReference>
<sequence length="247" mass="27453">MNPLPCSSPIIPNIDWKNGLITYDSNHKDYSGINTSTSNDFSTSFNSVSLVYIFAVVYLADIMVLSSSEEEHVKHVASVLQRLGDNNMLAKASKCVFHASSVEYLEYVVSSDGLKMHSSKVEKIPNWTQPNNIKALHSFLGFANFYCHFIKNSSKIISALSSLLNKDSPFIFNEEALSWFQILKEAFTTSPVLSDCHNAVCQTSKNGTISKKAIKPVERLVNTGKLYITFHHVTAPPGLEHCVPKCM</sequence>
<evidence type="ECO:0000259" key="1">
    <source>
        <dbReference type="Pfam" id="PF00078"/>
    </source>
</evidence>
<feature type="domain" description="Reverse transcriptase" evidence="1">
    <location>
        <begin position="49"/>
        <end position="106"/>
    </location>
</feature>
<comment type="caution">
    <text evidence="2">The sequence shown here is derived from an EMBL/GenBank/DDBJ whole genome shotgun (WGS) entry which is preliminary data.</text>
</comment>
<accession>A0A9Q3D679</accession>
<proteinExistence type="predicted"/>
<dbReference type="Gene3D" id="3.30.70.270">
    <property type="match status" value="2"/>
</dbReference>
<dbReference type="EMBL" id="AVOT02013689">
    <property type="protein sequence ID" value="MBW0496545.1"/>
    <property type="molecule type" value="Genomic_DNA"/>
</dbReference>
<reference evidence="2" key="1">
    <citation type="submission" date="2021-03" db="EMBL/GenBank/DDBJ databases">
        <title>Draft genome sequence of rust myrtle Austropuccinia psidii MF-1, a brazilian biotype.</title>
        <authorList>
            <person name="Quecine M.C."/>
            <person name="Pachon D.M.R."/>
            <person name="Bonatelli M.L."/>
            <person name="Correr F.H."/>
            <person name="Franceschini L.M."/>
            <person name="Leite T.F."/>
            <person name="Margarido G.R.A."/>
            <person name="Almeida C.A."/>
            <person name="Ferrarezi J.A."/>
            <person name="Labate C.A."/>
        </authorList>
    </citation>
    <scope>NUCLEOTIDE SEQUENCE</scope>
    <source>
        <strain evidence="2">MF-1</strain>
    </source>
</reference>
<dbReference type="InterPro" id="IPR000477">
    <property type="entry name" value="RT_dom"/>
</dbReference>
<gene>
    <name evidence="2" type="ORF">O181_036260</name>
</gene>
<dbReference type="AlphaFoldDB" id="A0A9Q3D679"/>
<dbReference type="SUPFAM" id="SSF56672">
    <property type="entry name" value="DNA/RNA polymerases"/>
    <property type="match status" value="1"/>
</dbReference>
<dbReference type="InterPro" id="IPR043502">
    <property type="entry name" value="DNA/RNA_pol_sf"/>
</dbReference>
<keyword evidence="3" id="KW-1185">Reference proteome</keyword>
<dbReference type="Proteomes" id="UP000765509">
    <property type="component" value="Unassembled WGS sequence"/>
</dbReference>
<protein>
    <recommendedName>
        <fullName evidence="1">Reverse transcriptase domain-containing protein</fullName>
    </recommendedName>
</protein>
<dbReference type="OrthoDB" id="101614at2759"/>
<dbReference type="InterPro" id="IPR050951">
    <property type="entry name" value="Retrovirus_Pol_polyprotein"/>
</dbReference>
<evidence type="ECO:0000313" key="2">
    <source>
        <dbReference type="EMBL" id="MBW0496545.1"/>
    </source>
</evidence>
<organism evidence="2 3">
    <name type="scientific">Austropuccinia psidii MF-1</name>
    <dbReference type="NCBI Taxonomy" id="1389203"/>
    <lineage>
        <taxon>Eukaryota</taxon>
        <taxon>Fungi</taxon>
        <taxon>Dikarya</taxon>
        <taxon>Basidiomycota</taxon>
        <taxon>Pucciniomycotina</taxon>
        <taxon>Pucciniomycetes</taxon>
        <taxon>Pucciniales</taxon>
        <taxon>Sphaerophragmiaceae</taxon>
        <taxon>Austropuccinia</taxon>
    </lineage>
</organism>
<dbReference type="FunFam" id="3.30.70.270:FF:000063">
    <property type="entry name" value="Zinc knuckle domaincontaining protein"/>
    <property type="match status" value="1"/>
</dbReference>
<name>A0A9Q3D679_9BASI</name>
<dbReference type="InterPro" id="IPR043128">
    <property type="entry name" value="Rev_trsase/Diguanyl_cyclase"/>
</dbReference>
<dbReference type="PANTHER" id="PTHR37984">
    <property type="entry name" value="PROTEIN CBG26694"/>
    <property type="match status" value="1"/>
</dbReference>
<evidence type="ECO:0000313" key="3">
    <source>
        <dbReference type="Proteomes" id="UP000765509"/>
    </source>
</evidence>
<dbReference type="Pfam" id="PF00078">
    <property type="entry name" value="RVT_1"/>
    <property type="match status" value="1"/>
</dbReference>